<accession>A0ACC1RLX1</accession>
<evidence type="ECO:0000313" key="1">
    <source>
        <dbReference type="EMBL" id="KAJ3521189.1"/>
    </source>
</evidence>
<dbReference type="EMBL" id="JANHOG010002660">
    <property type="protein sequence ID" value="KAJ3521189.1"/>
    <property type="molecule type" value="Genomic_DNA"/>
</dbReference>
<sequence>MTQSIKCSEGNSWILIIVPDPNASTSRARIDSKKRSVEISLGFAVTARPATGRRVAGVLRTRPSRRCFSLNFDSQHSATEPQRLVEPYPYHYYQNRSFASSLRRIVEAHGSKLLFLDFSRCNAPRDGPCNIIETCPHLRHLVLSECMHWPDTRSRALHVDVWLASPVNVPLKTKYMPPWDIGSAIRGDVVSSAHFAERIGCGTIRFLSSSLRTFPYLPTTLPPKSLSSGGPLRLSSLSEGIDTPHSSTRVTLHDVYGMLIMEVSTGIMAEGDLAPEFFLTDDRYIVSRPWQERTLGSRSESEPDSESESGLSSDGYTSSGIVEEEIYLSSPNADEGA</sequence>
<dbReference type="Proteomes" id="UP001148662">
    <property type="component" value="Unassembled WGS sequence"/>
</dbReference>
<reference evidence="1" key="1">
    <citation type="submission" date="2022-07" db="EMBL/GenBank/DDBJ databases">
        <title>Genome Sequence of Phlebia brevispora.</title>
        <authorList>
            <person name="Buettner E."/>
        </authorList>
    </citation>
    <scope>NUCLEOTIDE SEQUENCE</scope>
    <source>
        <strain evidence="1">MPL23</strain>
    </source>
</reference>
<protein>
    <submittedName>
        <fullName evidence="1">Uncharacterized protein</fullName>
    </submittedName>
</protein>
<name>A0ACC1RLX1_9APHY</name>
<keyword evidence="2" id="KW-1185">Reference proteome</keyword>
<comment type="caution">
    <text evidence="1">The sequence shown here is derived from an EMBL/GenBank/DDBJ whole genome shotgun (WGS) entry which is preliminary data.</text>
</comment>
<organism evidence="1 2">
    <name type="scientific">Phlebia brevispora</name>
    <dbReference type="NCBI Taxonomy" id="194682"/>
    <lineage>
        <taxon>Eukaryota</taxon>
        <taxon>Fungi</taxon>
        <taxon>Dikarya</taxon>
        <taxon>Basidiomycota</taxon>
        <taxon>Agaricomycotina</taxon>
        <taxon>Agaricomycetes</taxon>
        <taxon>Polyporales</taxon>
        <taxon>Meruliaceae</taxon>
        <taxon>Phlebia</taxon>
    </lineage>
</organism>
<gene>
    <name evidence="1" type="ORF">NM688_g9050</name>
</gene>
<evidence type="ECO:0000313" key="2">
    <source>
        <dbReference type="Proteomes" id="UP001148662"/>
    </source>
</evidence>
<proteinExistence type="predicted"/>